<evidence type="ECO:0000313" key="9">
    <source>
        <dbReference type="RefSeq" id="XP_020108712.1"/>
    </source>
</evidence>
<dbReference type="GO" id="GO:0016042">
    <property type="term" value="P:lipid catabolic process"/>
    <property type="evidence" value="ECO:0007669"/>
    <property type="project" value="UniProtKB-KW"/>
</dbReference>
<sequence>MFTGQELGLGGFSPPYLAPDTVGDAVLKGVNYASGGGGILNHTGKVFGGRINLDAQIDNFANNRQDIISSLGMLNAMNLLRNALYSFTIGSNDFINNYLTPVLSVPERAVVSPEAFVESMISKFRQQLTRLYLLDARKIVVANVGPIGCIPFMRDTNPSAGNNCVDLPNQLVQYFNKRLKDLISELSSNLEGSLFLYADVYRIVTDIIENYRDYGFDAADSACCFVGGRFGGLIPCGPPSKVCPDRSKYVFWDPYHPSDATNILIARRLLDGDLADIYPINVRQLLNA</sequence>
<reference evidence="8" key="1">
    <citation type="journal article" date="2015" name="Nat. Genet.">
        <title>The pineapple genome and the evolution of CAM photosynthesis.</title>
        <authorList>
            <person name="Ming R."/>
            <person name="VanBuren R."/>
            <person name="Wai C.M."/>
            <person name="Tang H."/>
            <person name="Schatz M.C."/>
            <person name="Bowers J.E."/>
            <person name="Lyons E."/>
            <person name="Wang M.L."/>
            <person name="Chen J."/>
            <person name="Biggers E."/>
            <person name="Zhang J."/>
            <person name="Huang L."/>
            <person name="Zhang L."/>
            <person name="Miao W."/>
            <person name="Zhang J."/>
            <person name="Ye Z."/>
            <person name="Miao C."/>
            <person name="Lin Z."/>
            <person name="Wang H."/>
            <person name="Zhou H."/>
            <person name="Yim W.C."/>
            <person name="Priest H.D."/>
            <person name="Zheng C."/>
            <person name="Woodhouse M."/>
            <person name="Edger P.P."/>
            <person name="Guyot R."/>
            <person name="Guo H.B."/>
            <person name="Guo H."/>
            <person name="Zheng G."/>
            <person name="Singh R."/>
            <person name="Sharma A."/>
            <person name="Min X."/>
            <person name="Zheng Y."/>
            <person name="Lee H."/>
            <person name="Gurtowski J."/>
            <person name="Sedlazeck F.J."/>
            <person name="Harkess A."/>
            <person name="McKain M.R."/>
            <person name="Liao Z."/>
            <person name="Fang J."/>
            <person name="Liu J."/>
            <person name="Zhang X."/>
            <person name="Zhang Q."/>
            <person name="Hu W."/>
            <person name="Qin Y."/>
            <person name="Wang K."/>
            <person name="Chen L.Y."/>
            <person name="Shirley N."/>
            <person name="Lin Y.R."/>
            <person name="Liu L.Y."/>
            <person name="Hernandez A.G."/>
            <person name="Wright C.L."/>
            <person name="Bulone V."/>
            <person name="Tuskan G.A."/>
            <person name="Heath K."/>
            <person name="Zee F."/>
            <person name="Moore P.H."/>
            <person name="Sunkar R."/>
            <person name="Leebens-Mack J.H."/>
            <person name="Mockler T."/>
            <person name="Bennetzen J.L."/>
            <person name="Freeling M."/>
            <person name="Sankoff D."/>
            <person name="Paterson A.H."/>
            <person name="Zhu X."/>
            <person name="Yang X."/>
            <person name="Smith J.A."/>
            <person name="Cushman J.C."/>
            <person name="Paull R.E."/>
            <person name="Yu Q."/>
        </authorList>
    </citation>
    <scope>NUCLEOTIDE SEQUENCE [LARGE SCALE GENOMIC DNA]</scope>
    <source>
        <strain evidence="8">cv. F153</strain>
    </source>
</reference>
<comment type="similarity">
    <text evidence="2">Belongs to the 'GDSL' lipolytic enzyme family.</text>
</comment>
<dbReference type="CDD" id="cd01837">
    <property type="entry name" value="SGNH_plant_lipase_like"/>
    <property type="match status" value="1"/>
</dbReference>
<dbReference type="OrthoDB" id="1600564at2759"/>
<keyword evidence="5" id="KW-0378">Hydrolase</keyword>
<dbReference type="PANTHER" id="PTHR45650:SF4">
    <property type="entry name" value="GDSL-LIKE LIPASE_ACYLHYDROLASE FAMILY PROTEIN, EXPRESSED"/>
    <property type="match status" value="1"/>
</dbReference>
<protein>
    <submittedName>
        <fullName evidence="9">GDSL esterase/lipase At4g16230-like isoform X2</fullName>
    </submittedName>
</protein>
<comment type="subcellular location">
    <subcellularLocation>
        <location evidence="1">Secreted</location>
    </subcellularLocation>
</comment>
<keyword evidence="6" id="KW-0442">Lipid degradation</keyword>
<name>A0A6P5GLP1_ANACO</name>
<dbReference type="GO" id="GO:0005576">
    <property type="term" value="C:extracellular region"/>
    <property type="evidence" value="ECO:0007669"/>
    <property type="project" value="UniProtKB-SubCell"/>
</dbReference>
<reference evidence="9" key="2">
    <citation type="submission" date="2025-08" db="UniProtKB">
        <authorList>
            <consortium name="RefSeq"/>
        </authorList>
    </citation>
    <scope>IDENTIFICATION</scope>
    <source>
        <tissue evidence="9">Leaf</tissue>
    </source>
</reference>
<dbReference type="SUPFAM" id="SSF52266">
    <property type="entry name" value="SGNH hydrolase"/>
    <property type="match status" value="1"/>
</dbReference>
<keyword evidence="3" id="KW-0964">Secreted</keyword>
<dbReference type="InterPro" id="IPR001087">
    <property type="entry name" value="GDSL"/>
</dbReference>
<dbReference type="GO" id="GO:0016788">
    <property type="term" value="F:hydrolase activity, acting on ester bonds"/>
    <property type="evidence" value="ECO:0007669"/>
    <property type="project" value="InterPro"/>
</dbReference>
<dbReference type="InterPro" id="IPR035669">
    <property type="entry name" value="SGNH_plant_lipase-like"/>
</dbReference>
<dbReference type="Proteomes" id="UP000515123">
    <property type="component" value="Linkage group 18"/>
</dbReference>
<evidence type="ECO:0000256" key="3">
    <source>
        <dbReference type="ARBA" id="ARBA00022525"/>
    </source>
</evidence>
<evidence type="ECO:0000256" key="7">
    <source>
        <dbReference type="ARBA" id="ARBA00023098"/>
    </source>
</evidence>
<keyword evidence="8" id="KW-1185">Reference proteome</keyword>
<accession>A0A6P5GLP1</accession>
<proteinExistence type="inferred from homology"/>
<dbReference type="PANTHER" id="PTHR45650">
    <property type="entry name" value="GDSL-LIKE LIPASE/ACYLHYDROLASE-RELATED"/>
    <property type="match status" value="1"/>
</dbReference>
<evidence type="ECO:0000256" key="6">
    <source>
        <dbReference type="ARBA" id="ARBA00022963"/>
    </source>
</evidence>
<dbReference type="GeneID" id="109724333"/>
<dbReference type="RefSeq" id="XP_020108712.1">
    <property type="nucleotide sequence ID" value="XM_020253123.1"/>
</dbReference>
<dbReference type="AlphaFoldDB" id="A0A6P5GLP1"/>
<gene>
    <name evidence="9" type="primary">LOC109724333</name>
</gene>
<evidence type="ECO:0000313" key="8">
    <source>
        <dbReference type="Proteomes" id="UP000515123"/>
    </source>
</evidence>
<keyword evidence="7" id="KW-0443">Lipid metabolism</keyword>
<dbReference type="InterPro" id="IPR036514">
    <property type="entry name" value="SGNH_hydro_sf"/>
</dbReference>
<evidence type="ECO:0000256" key="5">
    <source>
        <dbReference type="ARBA" id="ARBA00022801"/>
    </source>
</evidence>
<dbReference type="Gene3D" id="3.40.50.1110">
    <property type="entry name" value="SGNH hydrolase"/>
    <property type="match status" value="1"/>
</dbReference>
<dbReference type="Pfam" id="PF00657">
    <property type="entry name" value="Lipase_GDSL"/>
    <property type="match status" value="1"/>
</dbReference>
<organism evidence="8 9">
    <name type="scientific">Ananas comosus</name>
    <name type="common">Pineapple</name>
    <name type="synonym">Ananas ananas</name>
    <dbReference type="NCBI Taxonomy" id="4615"/>
    <lineage>
        <taxon>Eukaryota</taxon>
        <taxon>Viridiplantae</taxon>
        <taxon>Streptophyta</taxon>
        <taxon>Embryophyta</taxon>
        <taxon>Tracheophyta</taxon>
        <taxon>Spermatophyta</taxon>
        <taxon>Magnoliopsida</taxon>
        <taxon>Liliopsida</taxon>
        <taxon>Poales</taxon>
        <taxon>Bromeliaceae</taxon>
        <taxon>Bromelioideae</taxon>
        <taxon>Ananas</taxon>
    </lineage>
</organism>
<evidence type="ECO:0000256" key="1">
    <source>
        <dbReference type="ARBA" id="ARBA00004613"/>
    </source>
</evidence>
<dbReference type="InterPro" id="IPR051238">
    <property type="entry name" value="GDSL_esterase/lipase"/>
</dbReference>
<evidence type="ECO:0000256" key="2">
    <source>
        <dbReference type="ARBA" id="ARBA00008668"/>
    </source>
</evidence>
<keyword evidence="4" id="KW-0732">Signal</keyword>
<evidence type="ECO:0000256" key="4">
    <source>
        <dbReference type="ARBA" id="ARBA00022729"/>
    </source>
</evidence>